<dbReference type="Proteomes" id="UP000823775">
    <property type="component" value="Unassembled WGS sequence"/>
</dbReference>
<evidence type="ECO:0000313" key="1">
    <source>
        <dbReference type="EMBL" id="MCE3050148.1"/>
    </source>
</evidence>
<proteinExistence type="predicted"/>
<evidence type="ECO:0008006" key="3">
    <source>
        <dbReference type="Google" id="ProtNLM"/>
    </source>
</evidence>
<reference evidence="1 2" key="1">
    <citation type="journal article" date="2021" name="BMC Genomics">
        <title>Datura genome reveals duplications of psychoactive alkaloid biosynthetic genes and high mutation rate following tissue culture.</title>
        <authorList>
            <person name="Rajewski A."/>
            <person name="Carter-House D."/>
            <person name="Stajich J."/>
            <person name="Litt A."/>
        </authorList>
    </citation>
    <scope>NUCLEOTIDE SEQUENCE [LARGE SCALE GENOMIC DNA]</scope>
    <source>
        <strain evidence="1">AR-01</strain>
    </source>
</reference>
<keyword evidence="2" id="KW-1185">Reference proteome</keyword>
<feature type="non-terminal residue" evidence="1">
    <location>
        <position position="81"/>
    </location>
</feature>
<organism evidence="1 2">
    <name type="scientific">Datura stramonium</name>
    <name type="common">Jimsonweed</name>
    <name type="synonym">Common thornapple</name>
    <dbReference type="NCBI Taxonomy" id="4076"/>
    <lineage>
        <taxon>Eukaryota</taxon>
        <taxon>Viridiplantae</taxon>
        <taxon>Streptophyta</taxon>
        <taxon>Embryophyta</taxon>
        <taxon>Tracheophyta</taxon>
        <taxon>Spermatophyta</taxon>
        <taxon>Magnoliopsida</taxon>
        <taxon>eudicotyledons</taxon>
        <taxon>Gunneridae</taxon>
        <taxon>Pentapetalae</taxon>
        <taxon>asterids</taxon>
        <taxon>lamiids</taxon>
        <taxon>Solanales</taxon>
        <taxon>Solanaceae</taxon>
        <taxon>Solanoideae</taxon>
        <taxon>Datureae</taxon>
        <taxon>Datura</taxon>
    </lineage>
</organism>
<protein>
    <recommendedName>
        <fullName evidence="3">Secreted protein</fullName>
    </recommendedName>
</protein>
<dbReference type="EMBL" id="JACEIK010007357">
    <property type="protein sequence ID" value="MCE3050148.1"/>
    <property type="molecule type" value="Genomic_DNA"/>
</dbReference>
<accession>A0ABS8WL39</accession>
<gene>
    <name evidence="1" type="ORF">HAX54_046534</name>
</gene>
<name>A0ABS8WL39_DATST</name>
<evidence type="ECO:0000313" key="2">
    <source>
        <dbReference type="Proteomes" id="UP000823775"/>
    </source>
</evidence>
<comment type="caution">
    <text evidence="1">The sequence shown here is derived from an EMBL/GenBank/DDBJ whole genome shotgun (WGS) entry which is preliminary data.</text>
</comment>
<sequence length="81" mass="9401">MLLSKIVKILILRSGLRAGIGIYWLRGTAATMESPLQQDRRDGRSFAVTDLENSRWIRRSRKVTATADYENQNVGFKWNFR</sequence>